<dbReference type="GO" id="GO:0042279">
    <property type="term" value="F:nitrite reductase (cytochrome, ammonia-forming) activity"/>
    <property type="evidence" value="ECO:0007669"/>
    <property type="project" value="UniProtKB-EC"/>
</dbReference>
<keyword evidence="8" id="KW-0732">Signal</keyword>
<dbReference type="GO" id="GO:0020037">
    <property type="term" value="F:heme binding"/>
    <property type="evidence" value="ECO:0007669"/>
    <property type="project" value="TreeGrafter"/>
</dbReference>
<keyword evidence="6" id="KW-0349">Heme</keyword>
<evidence type="ECO:0000256" key="5">
    <source>
        <dbReference type="ARBA" id="ARBA00022448"/>
    </source>
</evidence>
<dbReference type="Pfam" id="PF14537">
    <property type="entry name" value="Cytochrom_c3_2"/>
    <property type="match status" value="1"/>
</dbReference>
<dbReference type="Proteomes" id="UP000318626">
    <property type="component" value="Chromosome"/>
</dbReference>
<keyword evidence="16" id="KW-1185">Reference proteome</keyword>
<dbReference type="OrthoDB" id="234670at2"/>
<reference evidence="16" key="1">
    <citation type="submission" date="2019-02" db="EMBL/GenBank/DDBJ databases">
        <title>Deep-cultivation of Planctomycetes and their phenomic and genomic characterization uncovers novel biology.</title>
        <authorList>
            <person name="Wiegand S."/>
            <person name="Jogler M."/>
            <person name="Boedeker C."/>
            <person name="Pinto D."/>
            <person name="Vollmers J."/>
            <person name="Rivas-Marin E."/>
            <person name="Kohn T."/>
            <person name="Peeters S.H."/>
            <person name="Heuer A."/>
            <person name="Rast P."/>
            <person name="Oberbeckmann S."/>
            <person name="Bunk B."/>
            <person name="Jeske O."/>
            <person name="Meyerdierks A."/>
            <person name="Storesund J.E."/>
            <person name="Kallscheuer N."/>
            <person name="Luecker S."/>
            <person name="Lage O.M."/>
            <person name="Pohl T."/>
            <person name="Merkel B.J."/>
            <person name="Hornburger P."/>
            <person name="Mueller R.-W."/>
            <person name="Bruemmer F."/>
            <person name="Labrenz M."/>
            <person name="Spormann A.M."/>
            <person name="Op den Camp H."/>
            <person name="Overmann J."/>
            <person name="Amann R."/>
            <person name="Jetten M.S.M."/>
            <person name="Mascher T."/>
            <person name="Medema M.H."/>
            <person name="Devos D.P."/>
            <person name="Kaster A.-K."/>
            <person name="Ovreas L."/>
            <person name="Rohde M."/>
            <person name="Galperin M.Y."/>
            <person name="Jogler C."/>
        </authorList>
    </citation>
    <scope>NUCLEOTIDE SEQUENCE [LARGE SCALE GENOMIC DNA]</scope>
    <source>
        <strain evidence="16">Pan97</strain>
    </source>
</reference>
<evidence type="ECO:0000256" key="9">
    <source>
        <dbReference type="ARBA" id="ARBA00022837"/>
    </source>
</evidence>
<dbReference type="Gene3D" id="3.90.10.10">
    <property type="entry name" value="Cytochrome C3"/>
    <property type="match status" value="2"/>
</dbReference>
<keyword evidence="10" id="KW-0249">Electron transport</keyword>
<dbReference type="EMBL" id="CP036289">
    <property type="protein sequence ID" value="QDU76233.1"/>
    <property type="molecule type" value="Genomic_DNA"/>
</dbReference>
<dbReference type="EC" id="1.7.2.2" evidence="4"/>
<evidence type="ECO:0000256" key="11">
    <source>
        <dbReference type="ARBA" id="ARBA00023002"/>
    </source>
</evidence>
<dbReference type="GO" id="GO:0019645">
    <property type="term" value="P:anaerobic electron transport chain"/>
    <property type="evidence" value="ECO:0007669"/>
    <property type="project" value="TreeGrafter"/>
</dbReference>
<protein>
    <recommendedName>
        <fullName evidence="4">nitrite reductase (cytochrome; ammonia-forming)</fullName>
        <ecNumber evidence="4">1.7.2.2</ecNumber>
    </recommendedName>
</protein>
<evidence type="ECO:0000256" key="7">
    <source>
        <dbReference type="ARBA" id="ARBA00022723"/>
    </source>
</evidence>
<evidence type="ECO:0000256" key="13">
    <source>
        <dbReference type="ARBA" id="ARBA00049131"/>
    </source>
</evidence>
<comment type="cofactor">
    <cofactor evidence="1">
        <name>heme c</name>
        <dbReference type="ChEBI" id="CHEBI:61717"/>
    </cofactor>
</comment>
<keyword evidence="5" id="KW-0813">Transport</keyword>
<dbReference type="InterPro" id="IPR012286">
    <property type="entry name" value="Tetrahaem_cytochrome"/>
</dbReference>
<gene>
    <name evidence="15" type="ORF">Pan97_32780</name>
</gene>
<keyword evidence="11" id="KW-0560">Oxidoreductase</keyword>
<name>A0A518CAH7_9BACT</name>
<dbReference type="GO" id="GO:0030288">
    <property type="term" value="C:outer membrane-bounded periplasmic space"/>
    <property type="evidence" value="ECO:0007669"/>
    <property type="project" value="TreeGrafter"/>
</dbReference>
<evidence type="ECO:0000256" key="2">
    <source>
        <dbReference type="ARBA" id="ARBA00004196"/>
    </source>
</evidence>
<feature type="domain" description="Tetrahaem cytochrome" evidence="14">
    <location>
        <begin position="229"/>
        <end position="330"/>
    </location>
</feature>
<dbReference type="PANTHER" id="PTHR30633:SF0">
    <property type="entry name" value="CYTOCHROME C-552"/>
    <property type="match status" value="1"/>
</dbReference>
<dbReference type="KEGG" id="bvo:Pan97_32780"/>
<sequence>MSSWIYALVWLALSLLVGSSLGVVLLSDDSALKQTYLPGKTTHGHYQIEMKCSACHDPDLGVTSKSCLECHENELREALDTHPASKFNDPTNAPRLAVLDAQNCIACHKEHVPHETHPMGVTLPQDFCFHCHQEIADERPSHKNLDFHTCQTSGCHNYHDNRTLNENFLHKNLDQPDHLVEQVVPERNALARYLASQDEPVKPLQAQDAAFHSSVARDEALIDAWAGSVHAQVGVNCNDCHTQDQKPETWQNHVTHETCQKCHADETSGFLSGMHGMRLSQGLSPMSPGDARLPMKHSSVHAELTCSSCHSPHDADVRVAAVDSCVKCHNDEHTLAYQQSPHARLWRDELAGDLPPGSGVSCATCHMPREEHGSSKAPKVKVQHNQNDNLQPNEKMVRGVCMHCHSLQYSLDAMHDPHQIESNFSSTPQQPSVESLEMVRRWFDERKSRRP</sequence>
<dbReference type="InterPro" id="IPR003321">
    <property type="entry name" value="Cyt_c552"/>
</dbReference>
<dbReference type="SUPFAM" id="SSF48695">
    <property type="entry name" value="Multiheme cytochromes"/>
    <property type="match status" value="1"/>
</dbReference>
<organism evidence="15 16">
    <name type="scientific">Bremerella volcania</name>
    <dbReference type="NCBI Taxonomy" id="2527984"/>
    <lineage>
        <taxon>Bacteria</taxon>
        <taxon>Pseudomonadati</taxon>
        <taxon>Planctomycetota</taxon>
        <taxon>Planctomycetia</taxon>
        <taxon>Pirellulales</taxon>
        <taxon>Pirellulaceae</taxon>
        <taxon>Bremerella</taxon>
    </lineage>
</organism>
<evidence type="ECO:0000256" key="10">
    <source>
        <dbReference type="ARBA" id="ARBA00022982"/>
    </source>
</evidence>
<dbReference type="RefSeq" id="WP_144974196.1">
    <property type="nucleotide sequence ID" value="NZ_CP036289.1"/>
</dbReference>
<proteinExistence type="inferred from homology"/>
<dbReference type="PANTHER" id="PTHR30633">
    <property type="entry name" value="CYTOCHROME C-552 RESPIRATORY NITRITE REDUCTASE"/>
    <property type="match status" value="1"/>
</dbReference>
<keyword evidence="12" id="KW-0408">Iron</keyword>
<dbReference type="Gene3D" id="1.10.1130.10">
    <property type="entry name" value="Flavocytochrome C3, Chain A"/>
    <property type="match status" value="1"/>
</dbReference>
<comment type="similarity">
    <text evidence="3">Belongs to the cytochrome c-552 family.</text>
</comment>
<evidence type="ECO:0000256" key="3">
    <source>
        <dbReference type="ARBA" id="ARBA00009288"/>
    </source>
</evidence>
<evidence type="ECO:0000256" key="12">
    <source>
        <dbReference type="ARBA" id="ARBA00023004"/>
    </source>
</evidence>
<dbReference type="AlphaFoldDB" id="A0A518CAH7"/>
<evidence type="ECO:0000259" key="14">
    <source>
        <dbReference type="Pfam" id="PF14537"/>
    </source>
</evidence>
<evidence type="ECO:0000313" key="15">
    <source>
        <dbReference type="EMBL" id="QDU76233.1"/>
    </source>
</evidence>
<evidence type="ECO:0000256" key="6">
    <source>
        <dbReference type="ARBA" id="ARBA00022617"/>
    </source>
</evidence>
<keyword evidence="9" id="KW-0106">Calcium</keyword>
<comment type="catalytic activity">
    <reaction evidence="13">
        <text>6 Fe(III)-[cytochrome c] + NH4(+) + 2 H2O = 6 Fe(II)-[cytochrome c] + nitrite + 8 H(+)</text>
        <dbReference type="Rhea" id="RHEA:13089"/>
        <dbReference type="Rhea" id="RHEA-COMP:10350"/>
        <dbReference type="Rhea" id="RHEA-COMP:14399"/>
        <dbReference type="ChEBI" id="CHEBI:15377"/>
        <dbReference type="ChEBI" id="CHEBI:15378"/>
        <dbReference type="ChEBI" id="CHEBI:16301"/>
        <dbReference type="ChEBI" id="CHEBI:28938"/>
        <dbReference type="ChEBI" id="CHEBI:29033"/>
        <dbReference type="ChEBI" id="CHEBI:29034"/>
        <dbReference type="EC" id="1.7.2.2"/>
    </reaction>
</comment>
<evidence type="ECO:0000313" key="16">
    <source>
        <dbReference type="Proteomes" id="UP000318626"/>
    </source>
</evidence>
<evidence type="ECO:0000256" key="8">
    <source>
        <dbReference type="ARBA" id="ARBA00022729"/>
    </source>
</evidence>
<keyword evidence="7" id="KW-0479">Metal-binding</keyword>
<comment type="subcellular location">
    <subcellularLocation>
        <location evidence="2">Cell envelope</location>
    </subcellularLocation>
</comment>
<evidence type="ECO:0000256" key="4">
    <source>
        <dbReference type="ARBA" id="ARBA00011887"/>
    </source>
</evidence>
<dbReference type="GO" id="GO:0046872">
    <property type="term" value="F:metal ion binding"/>
    <property type="evidence" value="ECO:0007669"/>
    <property type="project" value="UniProtKB-KW"/>
</dbReference>
<evidence type="ECO:0000256" key="1">
    <source>
        <dbReference type="ARBA" id="ARBA00001926"/>
    </source>
</evidence>
<dbReference type="InterPro" id="IPR036280">
    <property type="entry name" value="Multihaem_cyt_sf"/>
</dbReference>
<accession>A0A518CAH7</accession>